<name>A0A9D1MU48_9FIRM</name>
<sequence>MWLEFWIFQIGIPYDLGCCMPLAKLNDYISIAQVACGAAELTDAGSDSYFPDDIS</sequence>
<dbReference type="EMBL" id="DVNM01000013">
    <property type="protein sequence ID" value="HIU68803.1"/>
    <property type="molecule type" value="Genomic_DNA"/>
</dbReference>
<dbReference type="AlphaFoldDB" id="A0A9D1MU48"/>
<proteinExistence type="predicted"/>
<reference evidence="1" key="2">
    <citation type="journal article" date="2021" name="PeerJ">
        <title>Extensive microbial diversity within the chicken gut microbiome revealed by metagenomics and culture.</title>
        <authorList>
            <person name="Gilroy R."/>
            <person name="Ravi A."/>
            <person name="Getino M."/>
            <person name="Pursley I."/>
            <person name="Horton D.L."/>
            <person name="Alikhan N.F."/>
            <person name="Baker D."/>
            <person name="Gharbi K."/>
            <person name="Hall N."/>
            <person name="Watson M."/>
            <person name="Adriaenssens E.M."/>
            <person name="Foster-Nyarko E."/>
            <person name="Jarju S."/>
            <person name="Secka A."/>
            <person name="Antonio M."/>
            <person name="Oren A."/>
            <person name="Chaudhuri R.R."/>
            <person name="La Ragione R."/>
            <person name="Hildebrand F."/>
            <person name="Pallen M.J."/>
        </authorList>
    </citation>
    <scope>NUCLEOTIDE SEQUENCE</scope>
    <source>
        <strain evidence="1">CHK176-6737</strain>
    </source>
</reference>
<dbReference type="Proteomes" id="UP000824125">
    <property type="component" value="Unassembled WGS sequence"/>
</dbReference>
<evidence type="ECO:0000313" key="1">
    <source>
        <dbReference type="EMBL" id="HIU68803.1"/>
    </source>
</evidence>
<reference evidence="1" key="1">
    <citation type="submission" date="2020-10" db="EMBL/GenBank/DDBJ databases">
        <authorList>
            <person name="Gilroy R."/>
        </authorList>
    </citation>
    <scope>NUCLEOTIDE SEQUENCE</scope>
    <source>
        <strain evidence="1">CHK176-6737</strain>
    </source>
</reference>
<organism evidence="1 2">
    <name type="scientific">Candidatus Scybalenecus merdavium</name>
    <dbReference type="NCBI Taxonomy" id="2840939"/>
    <lineage>
        <taxon>Bacteria</taxon>
        <taxon>Bacillati</taxon>
        <taxon>Bacillota</taxon>
        <taxon>Clostridia</taxon>
        <taxon>Eubacteriales</taxon>
        <taxon>Oscillospiraceae</taxon>
        <taxon>Oscillospiraceae incertae sedis</taxon>
        <taxon>Candidatus Scybalenecus</taxon>
    </lineage>
</organism>
<protein>
    <submittedName>
        <fullName evidence="1">Uncharacterized protein</fullName>
    </submittedName>
</protein>
<evidence type="ECO:0000313" key="2">
    <source>
        <dbReference type="Proteomes" id="UP000824125"/>
    </source>
</evidence>
<comment type="caution">
    <text evidence="1">The sequence shown here is derived from an EMBL/GenBank/DDBJ whole genome shotgun (WGS) entry which is preliminary data.</text>
</comment>
<gene>
    <name evidence="1" type="ORF">IAD23_02445</name>
</gene>
<accession>A0A9D1MU48</accession>